<dbReference type="Pfam" id="PF09838">
    <property type="entry name" value="DUF2065"/>
    <property type="match status" value="1"/>
</dbReference>
<evidence type="ECO:0000256" key="1">
    <source>
        <dbReference type="SAM" id="Phobius"/>
    </source>
</evidence>
<dbReference type="OrthoDB" id="9815199at2"/>
<keyword evidence="3" id="KW-1185">Reference proteome</keyword>
<dbReference type="PANTHER" id="PTHR38602:SF1">
    <property type="entry name" value="INNER MEMBRANE PROTEIN"/>
    <property type="match status" value="1"/>
</dbReference>
<dbReference type="InterPro" id="IPR019201">
    <property type="entry name" value="DUF2065"/>
</dbReference>
<evidence type="ECO:0000313" key="3">
    <source>
        <dbReference type="Proteomes" id="UP000187344"/>
    </source>
</evidence>
<dbReference type="PANTHER" id="PTHR38602">
    <property type="entry name" value="INNER MEMBRANE PROTEIN-RELATED"/>
    <property type="match status" value="1"/>
</dbReference>
<organism evidence="2 3">
    <name type="scientific">Bartonella apis</name>
    <dbReference type="NCBI Taxonomy" id="1686310"/>
    <lineage>
        <taxon>Bacteria</taxon>
        <taxon>Pseudomonadati</taxon>
        <taxon>Pseudomonadota</taxon>
        <taxon>Alphaproteobacteria</taxon>
        <taxon>Hyphomicrobiales</taxon>
        <taxon>Bartonellaceae</taxon>
        <taxon>Bartonella</taxon>
    </lineage>
</organism>
<accession>A0A1R0F7Q9</accession>
<sequence length="61" mass="6632">MSLFFTAIGLVLFIEGLVYAGFPALVKKMASQIHVTPEHVLRASGFCAMVIGLIIVWLSHS</sequence>
<dbReference type="Proteomes" id="UP000187344">
    <property type="component" value="Unassembled WGS sequence"/>
</dbReference>
<comment type="caution">
    <text evidence="2">The sequence shown here is derived from an EMBL/GenBank/DDBJ whole genome shotgun (WGS) entry which is preliminary data.</text>
</comment>
<keyword evidence="1" id="KW-0812">Transmembrane</keyword>
<gene>
    <name evidence="2" type="ORF">PEB0149_004050</name>
</gene>
<feature type="transmembrane region" description="Helical" evidence="1">
    <location>
        <begin position="39"/>
        <end position="58"/>
    </location>
</feature>
<reference evidence="2 3" key="1">
    <citation type="submission" date="2016-12" db="EMBL/GenBank/DDBJ databases">
        <title>Comparative genomics of Bartonella apis.</title>
        <authorList>
            <person name="Engel P."/>
        </authorList>
    </citation>
    <scope>NUCLEOTIDE SEQUENCE [LARGE SCALE GENOMIC DNA]</scope>
    <source>
        <strain evidence="2 3">PEB0149</strain>
    </source>
</reference>
<evidence type="ECO:0000313" key="2">
    <source>
        <dbReference type="EMBL" id="OLY42987.1"/>
    </source>
</evidence>
<dbReference type="RefSeq" id="WP_075870810.1">
    <property type="nucleotide sequence ID" value="NZ_CALYQA010000003.1"/>
</dbReference>
<dbReference type="EMBL" id="LXYT01000003">
    <property type="protein sequence ID" value="OLY42987.1"/>
    <property type="molecule type" value="Genomic_DNA"/>
</dbReference>
<proteinExistence type="predicted"/>
<keyword evidence="1" id="KW-0472">Membrane</keyword>
<protein>
    <recommendedName>
        <fullName evidence="4">DUF2065 domain-containing protein</fullName>
    </recommendedName>
</protein>
<keyword evidence="1" id="KW-1133">Transmembrane helix</keyword>
<evidence type="ECO:0008006" key="4">
    <source>
        <dbReference type="Google" id="ProtNLM"/>
    </source>
</evidence>
<dbReference type="AlphaFoldDB" id="A0A1R0F7Q9"/>
<name>A0A1R0F7Q9_9HYPH</name>
<dbReference type="GeneID" id="92992385"/>